<dbReference type="Proteomes" id="UP000461288">
    <property type="component" value="Unassembled WGS sequence"/>
</dbReference>
<sequence>MRQWFREHRSGYVVDFLEDYPENFLVERLQDKETLQENLARNLQYVAHLEETAAENENGSGGYYCPYASPLLDCIDIMEKLEYPEQEIQDFCRRYWNFPEIRRAAIQEYLENR</sequence>
<evidence type="ECO:0000313" key="1">
    <source>
        <dbReference type="EMBL" id="MWK60367.1"/>
    </source>
</evidence>
<accession>A0A7X3KYA8</accession>
<proteinExistence type="predicted"/>
<reference evidence="1 2" key="1">
    <citation type="submission" date="2019-12" db="EMBL/GenBank/DDBJ databases">
        <title>Draft genome sequence of Pseudomonas otitidis recovered from a chicken carcass.</title>
        <authorList>
            <person name="Vieira T.R."/>
            <person name="Oliviera E.F.C."/>
            <person name="Silva N.M.V."/>
            <person name="Sambrano G.E."/>
            <person name="Cibulski S.P."/>
            <person name="Cardoso M.R.I."/>
        </authorList>
    </citation>
    <scope>NUCLEOTIDE SEQUENCE [LARGE SCALE GENOMIC DNA]</scope>
    <source>
        <strain evidence="1 2">25_K</strain>
    </source>
</reference>
<dbReference type="RefSeq" id="WP_202119942.1">
    <property type="nucleotide sequence ID" value="NZ_WTFN01000334.1"/>
</dbReference>
<dbReference type="EMBL" id="WTFN01000334">
    <property type="protein sequence ID" value="MWK60367.1"/>
    <property type="molecule type" value="Genomic_DNA"/>
</dbReference>
<organism evidence="1 2">
    <name type="scientific">Metapseudomonas otitidis</name>
    <dbReference type="NCBI Taxonomy" id="319939"/>
    <lineage>
        <taxon>Bacteria</taxon>
        <taxon>Pseudomonadati</taxon>
        <taxon>Pseudomonadota</taxon>
        <taxon>Gammaproteobacteria</taxon>
        <taxon>Pseudomonadales</taxon>
        <taxon>Pseudomonadaceae</taxon>
        <taxon>Metapseudomonas</taxon>
    </lineage>
</organism>
<evidence type="ECO:0000313" key="2">
    <source>
        <dbReference type="Proteomes" id="UP000461288"/>
    </source>
</evidence>
<dbReference type="AlphaFoldDB" id="A0A7X3KYA8"/>
<protein>
    <submittedName>
        <fullName evidence="1">Uncharacterized protein</fullName>
    </submittedName>
</protein>
<comment type="caution">
    <text evidence="1">The sequence shown here is derived from an EMBL/GenBank/DDBJ whole genome shotgun (WGS) entry which is preliminary data.</text>
</comment>
<gene>
    <name evidence="1" type="ORF">GO594_30775</name>
</gene>
<name>A0A7X3KYA8_9GAMM</name>
<feature type="non-terminal residue" evidence="1">
    <location>
        <position position="113"/>
    </location>
</feature>